<keyword evidence="2" id="KW-0812">Transmembrane</keyword>
<comment type="caution">
    <text evidence="3">The sequence shown here is derived from an EMBL/GenBank/DDBJ whole genome shotgun (WGS) entry which is preliminary data.</text>
</comment>
<keyword evidence="2" id="KW-0472">Membrane</keyword>
<feature type="transmembrane region" description="Helical" evidence="2">
    <location>
        <begin position="39"/>
        <end position="56"/>
    </location>
</feature>
<evidence type="ECO:0000256" key="1">
    <source>
        <dbReference type="SAM" id="MobiDB-lite"/>
    </source>
</evidence>
<dbReference type="RefSeq" id="WP_194674941.1">
    <property type="nucleotide sequence ID" value="NZ_JADKRP010000001.1"/>
</dbReference>
<feature type="region of interest" description="Disordered" evidence="1">
    <location>
        <begin position="1"/>
        <end position="33"/>
    </location>
</feature>
<proteinExistence type="predicted"/>
<evidence type="ECO:0000313" key="4">
    <source>
        <dbReference type="Proteomes" id="UP000634579"/>
    </source>
</evidence>
<protein>
    <submittedName>
        <fullName evidence="3">Uncharacterized protein</fullName>
    </submittedName>
</protein>
<keyword evidence="4" id="KW-1185">Reference proteome</keyword>
<name>A0A8I0S8W8_9MICO</name>
<sequence>MGDDDAEQPERAEVPVSRWMRRSTPEEDRERDDVRTDTAIVRFYALIPLMVVAILLPAGPIRSAWVALVVAGFSVWLVLRATRASRRRRAAAAVAASDPPPPAAGE</sequence>
<dbReference type="Proteomes" id="UP000634579">
    <property type="component" value="Unassembled WGS sequence"/>
</dbReference>
<dbReference type="AlphaFoldDB" id="A0A8I0S8W8"/>
<gene>
    <name evidence="3" type="ORF">ITJ42_07500</name>
</gene>
<reference evidence="3 4" key="1">
    <citation type="submission" date="2020-10" db="EMBL/GenBank/DDBJ databases">
        <title>Draft genome sequences of plant-associated actinobacteria.</title>
        <authorList>
            <person name="Tarlachkov S.V."/>
            <person name="Starodumova I.P."/>
            <person name="Dorofeeva L.V."/>
            <person name="Prisyazhnaya N.V."/>
            <person name="Roubtsova T.V."/>
            <person name="Chizhov V.N."/>
            <person name="Nadler S.A."/>
            <person name="Subbotin S.A."/>
            <person name="Evtushenko L.I."/>
        </authorList>
    </citation>
    <scope>NUCLEOTIDE SEQUENCE [LARGE SCALE GENOMIC DNA]</scope>
    <source>
        <strain evidence="3 4">VKM Ac-2886</strain>
    </source>
</reference>
<evidence type="ECO:0000313" key="3">
    <source>
        <dbReference type="EMBL" id="MBF4631056.1"/>
    </source>
</evidence>
<accession>A0A8I0S8W8</accession>
<organism evidence="3 4">
    <name type="scientific">Clavibacter phaseoli</name>
    <dbReference type="NCBI Taxonomy" id="1734031"/>
    <lineage>
        <taxon>Bacteria</taxon>
        <taxon>Bacillati</taxon>
        <taxon>Actinomycetota</taxon>
        <taxon>Actinomycetes</taxon>
        <taxon>Micrococcales</taxon>
        <taxon>Microbacteriaceae</taxon>
        <taxon>Clavibacter</taxon>
    </lineage>
</organism>
<dbReference type="EMBL" id="JADKRP010000001">
    <property type="protein sequence ID" value="MBF4631056.1"/>
    <property type="molecule type" value="Genomic_DNA"/>
</dbReference>
<evidence type="ECO:0000256" key="2">
    <source>
        <dbReference type="SAM" id="Phobius"/>
    </source>
</evidence>
<keyword evidence="2" id="KW-1133">Transmembrane helix</keyword>
<feature type="compositionally biased region" description="Basic and acidic residues" evidence="1">
    <location>
        <begin position="23"/>
        <end position="33"/>
    </location>
</feature>
<feature type="transmembrane region" description="Helical" evidence="2">
    <location>
        <begin position="62"/>
        <end position="79"/>
    </location>
</feature>